<keyword evidence="3" id="KW-1185">Reference proteome</keyword>
<feature type="region of interest" description="Disordered" evidence="1">
    <location>
        <begin position="156"/>
        <end position="187"/>
    </location>
</feature>
<accession>A0A316ZFF3</accession>
<sequence>MLRSAGLIDRRAPSMLRNQARTRLRQHGSRPFGRAGAERQWPHGRLSRRCARVACSTHALRAMACCCTCVAAQACKEHTERMHDCRTVHVATGAGRAPGVVAELGCAAGSERLECCVHRLHPALRLSIESNGTLTTSDELPHLCILRRLTAALSAPDQAGRRRRRLRRMPVRLKRESEPHSVQHAAP</sequence>
<dbReference type="Proteomes" id="UP000245946">
    <property type="component" value="Unassembled WGS sequence"/>
</dbReference>
<dbReference type="GeneID" id="37267174"/>
<name>A0A316ZFF3_9BASI</name>
<protein>
    <submittedName>
        <fullName evidence="2">Uncharacterized protein</fullName>
    </submittedName>
</protein>
<dbReference type="AlphaFoldDB" id="A0A316ZFF3"/>
<proteinExistence type="predicted"/>
<evidence type="ECO:0000313" key="2">
    <source>
        <dbReference type="EMBL" id="PWN99003.1"/>
    </source>
</evidence>
<dbReference type="EMBL" id="KZ819289">
    <property type="protein sequence ID" value="PWN99003.1"/>
    <property type="molecule type" value="Genomic_DNA"/>
</dbReference>
<organism evidence="2 3">
    <name type="scientific">Tilletiopsis washingtonensis</name>
    <dbReference type="NCBI Taxonomy" id="58919"/>
    <lineage>
        <taxon>Eukaryota</taxon>
        <taxon>Fungi</taxon>
        <taxon>Dikarya</taxon>
        <taxon>Basidiomycota</taxon>
        <taxon>Ustilaginomycotina</taxon>
        <taxon>Exobasidiomycetes</taxon>
        <taxon>Entylomatales</taxon>
        <taxon>Entylomatales incertae sedis</taxon>
        <taxon>Tilletiopsis</taxon>
    </lineage>
</organism>
<gene>
    <name evidence="2" type="ORF">FA09DRAFT_238133</name>
</gene>
<feature type="compositionally biased region" description="Basic residues" evidence="1">
    <location>
        <begin position="161"/>
        <end position="172"/>
    </location>
</feature>
<dbReference type="RefSeq" id="XP_025599282.1">
    <property type="nucleotide sequence ID" value="XM_025739628.1"/>
</dbReference>
<reference evidence="2 3" key="1">
    <citation type="journal article" date="2018" name="Mol. Biol. Evol.">
        <title>Broad Genomic Sampling Reveals a Smut Pathogenic Ancestry of the Fungal Clade Ustilaginomycotina.</title>
        <authorList>
            <person name="Kijpornyongpan T."/>
            <person name="Mondo S.J."/>
            <person name="Barry K."/>
            <person name="Sandor L."/>
            <person name="Lee J."/>
            <person name="Lipzen A."/>
            <person name="Pangilinan J."/>
            <person name="LaButti K."/>
            <person name="Hainaut M."/>
            <person name="Henrissat B."/>
            <person name="Grigoriev I.V."/>
            <person name="Spatafora J.W."/>
            <person name="Aime M.C."/>
        </authorList>
    </citation>
    <scope>NUCLEOTIDE SEQUENCE [LARGE SCALE GENOMIC DNA]</scope>
    <source>
        <strain evidence="2 3">MCA 4186</strain>
    </source>
</reference>
<evidence type="ECO:0000256" key="1">
    <source>
        <dbReference type="SAM" id="MobiDB-lite"/>
    </source>
</evidence>
<evidence type="ECO:0000313" key="3">
    <source>
        <dbReference type="Proteomes" id="UP000245946"/>
    </source>
</evidence>